<accession>B9TBG3</accession>
<dbReference type="InParanoid" id="B9TBG3"/>
<evidence type="ECO:0000313" key="2">
    <source>
        <dbReference type="Proteomes" id="UP000008311"/>
    </source>
</evidence>
<evidence type="ECO:0000313" key="1">
    <source>
        <dbReference type="EMBL" id="EEF26802.1"/>
    </source>
</evidence>
<dbReference type="AlphaFoldDB" id="B9TBG3"/>
<reference evidence="2" key="1">
    <citation type="journal article" date="2010" name="Nat. Biotechnol.">
        <title>Draft genome sequence of the oilseed species Ricinus communis.</title>
        <authorList>
            <person name="Chan A.P."/>
            <person name="Crabtree J."/>
            <person name="Zhao Q."/>
            <person name="Lorenzi H."/>
            <person name="Orvis J."/>
            <person name="Puiu D."/>
            <person name="Melake-Berhan A."/>
            <person name="Jones K.M."/>
            <person name="Redman J."/>
            <person name="Chen G."/>
            <person name="Cahoon E.B."/>
            <person name="Gedil M."/>
            <person name="Stanke M."/>
            <person name="Haas B.J."/>
            <person name="Wortman J.R."/>
            <person name="Fraser-Liggett C.M."/>
            <person name="Ravel J."/>
            <person name="Rabinowicz P.D."/>
        </authorList>
    </citation>
    <scope>NUCLEOTIDE SEQUENCE [LARGE SCALE GENOMIC DNA]</scope>
    <source>
        <strain evidence="2">cv. Hale</strain>
    </source>
</reference>
<dbReference type="Proteomes" id="UP000008311">
    <property type="component" value="Unassembled WGS sequence"/>
</dbReference>
<keyword evidence="2" id="KW-1185">Reference proteome</keyword>
<protein>
    <submittedName>
        <fullName evidence="1">Uncharacterized protein</fullName>
    </submittedName>
</protein>
<name>B9TBG3_RICCO</name>
<proteinExistence type="predicted"/>
<dbReference type="EMBL" id="EQ976479">
    <property type="protein sequence ID" value="EEF26802.1"/>
    <property type="molecule type" value="Genomic_DNA"/>
</dbReference>
<gene>
    <name evidence="1" type="ORF">RCOM_0010480</name>
</gene>
<organism evidence="1 2">
    <name type="scientific">Ricinus communis</name>
    <name type="common">Castor bean</name>
    <dbReference type="NCBI Taxonomy" id="3988"/>
    <lineage>
        <taxon>Eukaryota</taxon>
        <taxon>Viridiplantae</taxon>
        <taxon>Streptophyta</taxon>
        <taxon>Embryophyta</taxon>
        <taxon>Tracheophyta</taxon>
        <taxon>Spermatophyta</taxon>
        <taxon>Magnoliopsida</taxon>
        <taxon>eudicotyledons</taxon>
        <taxon>Gunneridae</taxon>
        <taxon>Pentapetalae</taxon>
        <taxon>rosids</taxon>
        <taxon>fabids</taxon>
        <taxon>Malpighiales</taxon>
        <taxon>Euphorbiaceae</taxon>
        <taxon>Acalyphoideae</taxon>
        <taxon>Acalypheae</taxon>
        <taxon>Ricinus</taxon>
    </lineage>
</organism>
<sequence>MVAVINALITGKQHCGPPCLRGLTHRFCEQTPEESWLAAQLPVKQRVVLAMQLPAGTSPGGGVAKALTQFGQPLAHPDAVCGAQMTERLGQLFREIVRA</sequence>